<dbReference type="EMBL" id="JAWLIP010000008">
    <property type="protein sequence ID" value="MDV6228070.1"/>
    <property type="molecule type" value="Genomic_DNA"/>
</dbReference>
<dbReference type="Pfam" id="PF02738">
    <property type="entry name" value="MoCoBD_1"/>
    <property type="match status" value="1"/>
</dbReference>
<evidence type="ECO:0000256" key="2">
    <source>
        <dbReference type="ARBA" id="ARBA00023002"/>
    </source>
</evidence>
<dbReference type="InterPro" id="IPR008274">
    <property type="entry name" value="AldOxase/xan_DH_MoCoBD1"/>
</dbReference>
<gene>
    <name evidence="4" type="ORF">R2G56_17380</name>
</gene>
<proteinExistence type="predicted"/>
<dbReference type="Proteomes" id="UP001185659">
    <property type="component" value="Unassembled WGS sequence"/>
</dbReference>
<keyword evidence="2" id="KW-0560">Oxidoreductase</keyword>
<comment type="caution">
    <text evidence="4">The sequence shown here is derived from an EMBL/GenBank/DDBJ whole genome shotgun (WGS) entry which is preliminary data.</text>
</comment>
<feature type="domain" description="Aldehyde oxidase/xanthine dehydrogenase a/b hammerhead" evidence="3">
    <location>
        <begin position="29"/>
        <end position="142"/>
    </location>
</feature>
<dbReference type="SMART" id="SM01008">
    <property type="entry name" value="Ald_Xan_dh_C"/>
    <property type="match status" value="1"/>
</dbReference>
<dbReference type="InterPro" id="IPR036856">
    <property type="entry name" value="Ald_Oxase/Xan_DH_a/b_sf"/>
</dbReference>
<keyword evidence="1" id="KW-0500">Molybdenum</keyword>
<evidence type="ECO:0000313" key="4">
    <source>
        <dbReference type="EMBL" id="MDV6228070.1"/>
    </source>
</evidence>
<dbReference type="SUPFAM" id="SSF56003">
    <property type="entry name" value="Molybdenum cofactor-binding domain"/>
    <property type="match status" value="1"/>
</dbReference>
<sequence length="768" mass="81157">MDIGENTSARKDAWLGRSLLRVEDMRLVRGGGQYVDDLLPEGCLFLEFVRSPYPCGQIVALDVEAARRAEGVVAVLTADDLGDLGASAINLVLADMGARPLRPLAKGVVEATGQAVAAIIATSLSAARDAAQSVFLDVEPSEGGSSAAEAEIYAHHHTDGDVDAAFEQAAHIVTVSVEHALVAPTALEPRATLAEWSRNTLTVWASTQTPFRVREDLARILDLPLAQVRVVAPDVGGAFGGKSSIYPEDVVVAWAARHLKAPVKWCATRGEELLAATQGRGARSEGELALSADGVLLGLRARLAFQLGHWMPYSAAIPGRNASRILPGPYRVQAMDIDLKGYRANRAAVGIYRGAGRPEAAMLLERLMDAAAKRLKIDPLELRRRNVIDANSFPYTTPTGQTLDSGDYGQLLDRMRSHAGYEALLAQRDERRAAGEVVGLGLALYIEPCGQGWESADVNFCRNGMFQVLTGASAQGQGRETAFAQIAADMLQVSPDRIAVRQGDTDDLSGGIGALASRGTAIGGSAVVRACEMLRGQLTEIAAGLFQCDPEILLFTREGISAGVVGAASISWNALADHVAGEAPGPALKPLLTGSVVYHAEGEAWSSGCCLAFVSIDPRTGAPTFEKLSWVDDAGRVVNPMLVRGQLVGGMAQGLGEALMERIVYDDDGQLLTGSLMDYAVPRAIDIPAVDIAKLETVSPANALGAKGVGEAGCIGVPAATFNAVSDAVAPFGPHKLQMPLTSETIWRALQQEWAQTNPRQRKNGSLT</sequence>
<dbReference type="SUPFAM" id="SSF54665">
    <property type="entry name" value="CO dehydrogenase molybdoprotein N-domain-like"/>
    <property type="match status" value="1"/>
</dbReference>
<evidence type="ECO:0000313" key="5">
    <source>
        <dbReference type="Proteomes" id="UP001185659"/>
    </source>
</evidence>
<keyword evidence="5" id="KW-1185">Reference proteome</keyword>
<dbReference type="Gene3D" id="3.30.365.10">
    <property type="entry name" value="Aldehyde oxidase/xanthine dehydrogenase, molybdopterin binding domain"/>
    <property type="match status" value="4"/>
</dbReference>
<dbReference type="Pfam" id="PF01315">
    <property type="entry name" value="Ald_Xan_dh_C"/>
    <property type="match status" value="1"/>
</dbReference>
<protein>
    <submittedName>
        <fullName evidence="4">Xanthine dehydrogenase family protein molybdopterin-binding subunit</fullName>
    </submittedName>
</protein>
<dbReference type="InterPro" id="IPR046867">
    <property type="entry name" value="AldOxase/xan_DH_MoCoBD2"/>
</dbReference>
<dbReference type="InterPro" id="IPR000674">
    <property type="entry name" value="Ald_Oxase/Xan_DH_a/b"/>
</dbReference>
<dbReference type="RefSeq" id="WP_317562093.1">
    <property type="nucleotide sequence ID" value="NZ_JAWLIP010000008.1"/>
</dbReference>
<reference evidence="4 5" key="1">
    <citation type="submission" date="2023-10" db="EMBL/GenBank/DDBJ databases">
        <authorList>
            <person name="Venkata Ramana C."/>
            <person name="Sasikala C."/>
            <person name="Dhurka M."/>
        </authorList>
    </citation>
    <scope>NUCLEOTIDE SEQUENCE [LARGE SCALE GENOMIC DNA]</scope>
    <source>
        <strain evidence="4 5">KCTC 32151</strain>
    </source>
</reference>
<dbReference type="Pfam" id="PF20256">
    <property type="entry name" value="MoCoBD_2"/>
    <property type="match status" value="1"/>
</dbReference>
<evidence type="ECO:0000259" key="3">
    <source>
        <dbReference type="SMART" id="SM01008"/>
    </source>
</evidence>
<dbReference type="Gene3D" id="3.90.1170.50">
    <property type="entry name" value="Aldehyde oxidase/xanthine dehydrogenase, a/b hammerhead"/>
    <property type="match status" value="1"/>
</dbReference>
<accession>A0ABU4AP95</accession>
<dbReference type="InterPro" id="IPR016208">
    <property type="entry name" value="Ald_Oxase/xanthine_DH-like"/>
</dbReference>
<organism evidence="4 5">
    <name type="scientific">Nitratireductor aquimarinus</name>
    <dbReference type="NCBI Taxonomy" id="889300"/>
    <lineage>
        <taxon>Bacteria</taxon>
        <taxon>Pseudomonadati</taxon>
        <taxon>Pseudomonadota</taxon>
        <taxon>Alphaproteobacteria</taxon>
        <taxon>Hyphomicrobiales</taxon>
        <taxon>Phyllobacteriaceae</taxon>
        <taxon>Nitratireductor</taxon>
    </lineage>
</organism>
<name>A0ABU4AP95_9HYPH</name>
<dbReference type="PANTHER" id="PTHR11908">
    <property type="entry name" value="XANTHINE DEHYDROGENASE"/>
    <property type="match status" value="1"/>
</dbReference>
<evidence type="ECO:0000256" key="1">
    <source>
        <dbReference type="ARBA" id="ARBA00022505"/>
    </source>
</evidence>
<dbReference type="InterPro" id="IPR037165">
    <property type="entry name" value="AldOxase/xan_DH_Mopterin-bd_sf"/>
</dbReference>
<dbReference type="PANTHER" id="PTHR11908:SF132">
    <property type="entry name" value="ALDEHYDE OXIDASE 1-RELATED"/>
    <property type="match status" value="1"/>
</dbReference>